<keyword evidence="1" id="KW-0812">Transmembrane</keyword>
<protein>
    <submittedName>
        <fullName evidence="2">Uncharacterized protein</fullName>
    </submittedName>
</protein>
<organism evidence="2 3">
    <name type="scientific">Scleropages formosus</name>
    <name type="common">Asian bonytongue</name>
    <name type="synonym">Osteoglossum formosum</name>
    <dbReference type="NCBI Taxonomy" id="113540"/>
    <lineage>
        <taxon>Eukaryota</taxon>
        <taxon>Metazoa</taxon>
        <taxon>Chordata</taxon>
        <taxon>Craniata</taxon>
        <taxon>Vertebrata</taxon>
        <taxon>Euteleostomi</taxon>
        <taxon>Actinopterygii</taxon>
        <taxon>Neopterygii</taxon>
        <taxon>Teleostei</taxon>
        <taxon>Osteoglossocephala</taxon>
        <taxon>Osteoglossomorpha</taxon>
        <taxon>Osteoglossiformes</taxon>
        <taxon>Osteoglossidae</taxon>
        <taxon>Scleropages</taxon>
    </lineage>
</organism>
<proteinExistence type="predicted"/>
<evidence type="ECO:0000256" key="1">
    <source>
        <dbReference type="SAM" id="Phobius"/>
    </source>
</evidence>
<name>A0A8C9RQE8_SCLFO</name>
<reference evidence="2" key="3">
    <citation type="submission" date="2025-09" db="UniProtKB">
        <authorList>
            <consortium name="Ensembl"/>
        </authorList>
    </citation>
    <scope>IDENTIFICATION</scope>
</reference>
<reference evidence="2 3" key="1">
    <citation type="submission" date="2019-04" db="EMBL/GenBank/DDBJ databases">
        <authorList>
            <consortium name="Wellcome Sanger Institute Data Sharing"/>
        </authorList>
    </citation>
    <scope>NUCLEOTIDE SEQUENCE [LARGE SCALE GENOMIC DNA]</scope>
</reference>
<sequence>MNKCKSAMGLELSMCYFSFAMHLCYFFFFHCSCHIIPLLCLPAKFDLNGVMKQPKLNLLNNVATVHLVFTVLNTFMASLGLEFGW</sequence>
<reference evidence="2" key="2">
    <citation type="submission" date="2025-08" db="UniProtKB">
        <authorList>
            <consortium name="Ensembl"/>
        </authorList>
    </citation>
    <scope>IDENTIFICATION</scope>
</reference>
<dbReference type="Proteomes" id="UP000694397">
    <property type="component" value="Chromosome 22"/>
</dbReference>
<keyword evidence="1" id="KW-1133">Transmembrane helix</keyword>
<evidence type="ECO:0000313" key="3">
    <source>
        <dbReference type="Proteomes" id="UP000694397"/>
    </source>
</evidence>
<dbReference type="AlphaFoldDB" id="A0A8C9RQE8"/>
<dbReference type="Ensembl" id="ENSSFOT00015017432.2">
    <property type="protein sequence ID" value="ENSSFOP00015017235.2"/>
    <property type="gene ID" value="ENSSFOG00015011102.2"/>
</dbReference>
<keyword evidence="3" id="KW-1185">Reference proteome</keyword>
<accession>A0A8C9RQE8</accession>
<keyword evidence="1" id="KW-0472">Membrane</keyword>
<feature type="transmembrane region" description="Helical" evidence="1">
    <location>
        <begin position="62"/>
        <end position="81"/>
    </location>
</feature>
<evidence type="ECO:0000313" key="2">
    <source>
        <dbReference type="Ensembl" id="ENSSFOP00015017235.2"/>
    </source>
</evidence>